<dbReference type="PANTHER" id="PTHR37079">
    <property type="entry name" value="SERINE/THREONINE-PROTEIN KINASE ATM"/>
    <property type="match status" value="1"/>
</dbReference>
<dbReference type="OrthoDB" id="381190at2759"/>
<feature type="domain" description="PI3K/PI4K catalytic" evidence="5">
    <location>
        <begin position="2342"/>
        <end position="2501"/>
    </location>
</feature>
<evidence type="ECO:0000259" key="5">
    <source>
        <dbReference type="PROSITE" id="PS50290"/>
    </source>
</evidence>
<comment type="caution">
    <text evidence="7">The sequence shown here is derived from an EMBL/GenBank/DDBJ whole genome shotgun (WGS) entry which is preliminary data.</text>
</comment>
<dbReference type="InterPro" id="IPR038980">
    <property type="entry name" value="ATM_plant"/>
</dbReference>
<evidence type="ECO:0000256" key="2">
    <source>
        <dbReference type="ARBA" id="ARBA00022679"/>
    </source>
</evidence>
<dbReference type="InterPro" id="IPR018936">
    <property type="entry name" value="PI3/4_kinase_CS"/>
</dbReference>
<keyword evidence="2" id="KW-0808">Transferase</keyword>
<dbReference type="Pfam" id="PF00454">
    <property type="entry name" value="PI3_PI4_kinase"/>
    <property type="match status" value="1"/>
</dbReference>
<dbReference type="GO" id="GO:0004674">
    <property type="term" value="F:protein serine/threonine kinase activity"/>
    <property type="evidence" value="ECO:0007669"/>
    <property type="project" value="UniProtKB-KW"/>
</dbReference>
<reference evidence="7" key="1">
    <citation type="submission" date="2021-02" db="EMBL/GenBank/DDBJ databases">
        <authorList>
            <person name="Nowell W R."/>
        </authorList>
    </citation>
    <scope>NUCLEOTIDE SEQUENCE</scope>
    <source>
        <strain evidence="7">Ploen Becks lab</strain>
    </source>
</reference>
<evidence type="ECO:0000313" key="8">
    <source>
        <dbReference type="Proteomes" id="UP000663879"/>
    </source>
</evidence>
<dbReference type="Gene3D" id="3.30.1010.10">
    <property type="entry name" value="Phosphatidylinositol 3-kinase Catalytic Subunit, Chain A, domain 4"/>
    <property type="match status" value="1"/>
</dbReference>
<feature type="domain" description="FAT" evidence="6">
    <location>
        <begin position="1581"/>
        <end position="2226"/>
    </location>
</feature>
<evidence type="ECO:0000313" key="7">
    <source>
        <dbReference type="EMBL" id="CAF0940395.1"/>
    </source>
</evidence>
<evidence type="ECO:0008006" key="9">
    <source>
        <dbReference type="Google" id="ProtNLM"/>
    </source>
</evidence>
<dbReference type="PROSITE" id="PS00915">
    <property type="entry name" value="PI3_4_KINASE_1"/>
    <property type="match status" value="1"/>
</dbReference>
<evidence type="ECO:0000256" key="1">
    <source>
        <dbReference type="ARBA" id="ARBA00022527"/>
    </source>
</evidence>
<dbReference type="Proteomes" id="UP000663879">
    <property type="component" value="Unassembled WGS sequence"/>
</dbReference>
<evidence type="ECO:0000259" key="6">
    <source>
        <dbReference type="PROSITE" id="PS51189"/>
    </source>
</evidence>
<evidence type="ECO:0000256" key="4">
    <source>
        <dbReference type="ARBA" id="ARBA00047899"/>
    </source>
</evidence>
<dbReference type="InterPro" id="IPR011009">
    <property type="entry name" value="Kinase-like_dom_sf"/>
</dbReference>
<proteinExistence type="predicted"/>
<keyword evidence="1" id="KW-0723">Serine/threonine-protein kinase</keyword>
<sequence>LKSTKTNSNLYILNDKDEIIVNVVSECLFSLINFENIAIKDQKIPSNNSETESDNESELKSSTNKKRKIEKEYFYSWSYLVSQIDGDMDLPNKLCWINILRNFFKFNFNTIPKNVLVDLITNFVLKSLNQIDVKSAQLNDNQLRINFLNRSSLHMFSELLKNINHDLNHELFNNKIEYLKLFNFCIVNQSHPELVGEFLRLEPRFIKNLVTKFFTISEKLDMFHLSLISKSKLNSLDVLTKSKLIDFVLSYESENDLEINFNNYDLIYLTLVKCLDLEEPETKLESLDTKFLFGKNISDKKFEYFFQYFFENKIEKKDFKSEDSSRLPNFGLLDKCVQIFHFRLRENFHEKNLEHKLSEFFLLTKILDSLKDLKINNLDELKSELKTFANDLFGQFDVNENLDQTIQNIKEIYLNFTNLSKKEPFLDALGSKIIEKCLKILEIPTSNEKLIENFSYLEDQTKLGYLKLLTFGLLCNLSIEYSNIEAYTKIGLNLKLKLFKYINSNKSNINENYLVIFLIHFMRNNCNYLEFNEYEICLKWFNTIINGYDNYTIRKRVLITELFGKYFQKILINSVVSENESELPKCQELFVKIVDKHFLTEVNSIELNLKICEIYTEILKLMRIHNLPKKDILGYFSKIYNQFITSPNQSIIVKNHAITLLSQVCFNSPKSMKYEYLFEMYQNKSSYLDNLIKINQDEEEINHELENGFFDRIYSNLVLNNKIFEHEFNNIFSIRSKVERNMSADEKYSNFRKIYSGLKKSISEPVMMKFLVRNFFSELFQKSKFFDQKFLVKCIFGLIQISSEFNSHFSIKKVEELFSNICNFKNSKSDLVEQWMQIYLTEKDDCNDLNNLIRSKFPIYLFNYNDLVDFYKNHIQQFVIYLIEKFQIKIESVLDREYLENFKPNIYSGFLSESLLRNNENFNLNLLLKSRILNADYLKKNFYRIFELTFFGNFKIADLENSKITNCINSLVQLYSNDPNKSENLYKLLGGHPYYLFKIIFNLNNQICQCEKDTDLMYAFDLFQIFVQSVILPLDEASFNLISNLSDNCSFINEFILHTLINSLKISIKKIENLKAHNSNDKIFLDYLYETSLFTKDFIIKIFNLFFTIVRYLDNSFNRHDYQISCVIWYIMDFLNKYLSFGIKIEFMDELNMSLFKNIINFLIKYSRISDRLKRQLKFLFIQRNFSLENSCDNSVKDILMLNLKSFGELSDKYEDYLKYDFDNEVRKCLSSLDFDKNLTFKYILCYLVSLTILEFKKENYNFEIKSLKSMTKIVIDKLSLIDGEHRREIEDLVSIMLSKIGPICIDGNFDDQEYSNFNEKRKIFIVYKFNYESNHSIYSFYLNLCQKLMEFLTDQNSNMQLIGHKLLEQIFSTPESREFLQEYEKYSQEFNLKMENEEFKELISTENFQNLSIDYFSQFVKMFNKNEIKSLSLTTDNDDETNFNILKIADLWLLRKKTYFDWLKNLALNLLNTHIVRDNIYEISSEALTINVSICELFVKNYLKQIILLNSNVSSLLGDIFNKIFQMFKNNGLMDSETKKYIQIFLEIIDSIRIDYINRKKNCLFWVDNEEFWKNLNFLFLAQTSYQIGQNYSAIYFIEIWFNQQIKDKSRGFKNTNIEILKSEPIAIEVLLSCFRNIGESNALDSELIYFIESAKQLNFMDYENSDDCLNLYDNYLSRKDSTENVSMAKKGLIKALRNKGLSFLMENILNNGQSHYENGNSGSDSLENTKYMNAFKMSLWNEQDIKVNSSYSSFKQHFSECLNSMLMMDNDNQNLDLVIKNTNENIEKCKKFLIEELVSKKFIHNEANNLMIQFYQLEELKNSIPDVNNSNELDFLDHVMKNLNKYSRYESKFFSNNIDSFYLFDDLLSLRVNLGQKISFKNDQEKNSTANTYIGKLFQDIVDNSINFKRFEIGQLYINEMRSASKVSKLICDIKEAELLYSKCNLKKAKYMLKNSLENFESSILKNSQTTNSTEIASYIKALDLYGHLLNETKSENPTVIIRDLFEKSVYYIGKFNLDSQTDKFDLIVDSFFSLAKFADTQYQNICDYVKSKSFEEHAELMKKFQQESNKTKIIDPTSQFNFILHKQYDIDREEMRNLLENKEIYLCKAIKYYLYCLELGSNQKQDSYSVFRIVSLWTQNSSNLNVNKTVAEKLMKISTYKFLILIHQLAARMSLQNLNLENSNNPDDLSEKLFQSNLIQLVTKICQEHPHQCLPVLFAFSNSHKDFLLSKSQDQEVNNYLKTEDRVNTSNYILNNLRKLSESMRLIIESLGQVCEAYIELANTQINTRPRPNESLIIPKNLFINKINNFNLTNVLTNRIELNINGNYEEEKLIYIVKFDQKFKIANGVNMPKIIHCLGSDGILRKQLVKGRDDLRQDAVMQQFFATVNDLITFNNNSRNTVKLNTMRTYKIIPLSQKSGVLEWCQNTITIGNWLIGENQDGGAHKKYEPNDLRFDECKRILHEACQQNDDFLSYYQTNCAKSRQNSSYEEAYFKILE</sequence>
<name>A0A814CI28_9BILA</name>
<evidence type="ECO:0000256" key="3">
    <source>
        <dbReference type="ARBA" id="ARBA00022777"/>
    </source>
</evidence>
<keyword evidence="8" id="KW-1185">Reference proteome</keyword>
<accession>A0A814CI28</accession>
<keyword evidence="3" id="KW-0418">Kinase</keyword>
<dbReference type="SUPFAM" id="SSF56112">
    <property type="entry name" value="Protein kinase-like (PK-like)"/>
    <property type="match status" value="1"/>
</dbReference>
<dbReference type="PROSITE" id="PS51189">
    <property type="entry name" value="FAT"/>
    <property type="match status" value="1"/>
</dbReference>
<organism evidence="7 8">
    <name type="scientific">Brachionus calyciflorus</name>
    <dbReference type="NCBI Taxonomy" id="104777"/>
    <lineage>
        <taxon>Eukaryota</taxon>
        <taxon>Metazoa</taxon>
        <taxon>Spiralia</taxon>
        <taxon>Gnathifera</taxon>
        <taxon>Rotifera</taxon>
        <taxon>Eurotatoria</taxon>
        <taxon>Monogononta</taxon>
        <taxon>Pseudotrocha</taxon>
        <taxon>Ploima</taxon>
        <taxon>Brachionidae</taxon>
        <taxon>Brachionus</taxon>
    </lineage>
</organism>
<dbReference type="EMBL" id="CAJNOC010002565">
    <property type="protein sequence ID" value="CAF0940395.1"/>
    <property type="molecule type" value="Genomic_DNA"/>
</dbReference>
<dbReference type="PANTHER" id="PTHR37079:SF4">
    <property type="entry name" value="SERINE_THREONINE-PROTEIN KINASE ATM"/>
    <property type="match status" value="1"/>
</dbReference>
<gene>
    <name evidence="7" type="ORF">OXX778_LOCUS13396</name>
</gene>
<dbReference type="InterPro" id="IPR000403">
    <property type="entry name" value="PI3/4_kinase_cat_dom"/>
</dbReference>
<protein>
    <recommendedName>
        <fullName evidence="9">Non-specific serine/threonine protein kinase</fullName>
    </recommendedName>
</protein>
<comment type="catalytic activity">
    <reaction evidence="4">
        <text>L-threonyl-[protein] + ATP = O-phospho-L-threonyl-[protein] + ADP + H(+)</text>
        <dbReference type="Rhea" id="RHEA:46608"/>
        <dbReference type="Rhea" id="RHEA-COMP:11060"/>
        <dbReference type="Rhea" id="RHEA-COMP:11605"/>
        <dbReference type="ChEBI" id="CHEBI:15378"/>
        <dbReference type="ChEBI" id="CHEBI:30013"/>
        <dbReference type="ChEBI" id="CHEBI:30616"/>
        <dbReference type="ChEBI" id="CHEBI:61977"/>
        <dbReference type="ChEBI" id="CHEBI:456216"/>
        <dbReference type="EC" id="2.7.11.1"/>
    </reaction>
</comment>
<dbReference type="PROSITE" id="PS50290">
    <property type="entry name" value="PI3_4_KINASE_3"/>
    <property type="match status" value="1"/>
</dbReference>
<feature type="non-terminal residue" evidence="7">
    <location>
        <position position="1"/>
    </location>
</feature>
<dbReference type="InterPro" id="IPR014009">
    <property type="entry name" value="PIK_FAT"/>
</dbReference>
<dbReference type="GO" id="GO:0006974">
    <property type="term" value="P:DNA damage response"/>
    <property type="evidence" value="ECO:0007669"/>
    <property type="project" value="InterPro"/>
</dbReference>